<evidence type="ECO:0000313" key="2">
    <source>
        <dbReference type="Proteomes" id="UP000002363"/>
    </source>
</evidence>
<dbReference type="InterPro" id="IPR051220">
    <property type="entry name" value="TFA_Chaperone"/>
</dbReference>
<sequence>MSQANEIIQPLQDAVDLGISTEKEASLLQLWKRYRVNLNRVDTSLAPDIDWPEPPED</sequence>
<dbReference type="Pfam" id="PF02413">
    <property type="entry name" value="Caudo_TAP"/>
    <property type="match status" value="1"/>
</dbReference>
<dbReference type="STRING" id="716541.ECL_04408"/>
<dbReference type="KEGG" id="enc:ECL_04408"/>
<evidence type="ECO:0000313" key="1">
    <source>
        <dbReference type="EMBL" id="ADF63937.1"/>
    </source>
</evidence>
<dbReference type="OrthoDB" id="8596093at2"/>
<evidence type="ECO:0008006" key="3">
    <source>
        <dbReference type="Google" id="ProtNLM"/>
    </source>
</evidence>
<dbReference type="PATRIC" id="fig|716541.4.peg.4565"/>
<dbReference type="PANTHER" id="PTHR34413:SF2">
    <property type="entry name" value="PROPHAGE TAIL FIBER ASSEMBLY PROTEIN HOMOLOG TFAE-RELATED"/>
    <property type="match status" value="1"/>
</dbReference>
<reference evidence="1 2" key="1">
    <citation type="journal article" date="2010" name="J. Bacteriol.">
        <title>Complete genome sequence of Enterobacter cloacae subsp. cloacae type strain ATCC 13047.</title>
        <authorList>
            <person name="Ren Y."/>
            <person name="Ren Y."/>
            <person name="Zhou Z."/>
            <person name="Guo X."/>
            <person name="Li Y."/>
            <person name="Feng L."/>
            <person name="Wang L."/>
        </authorList>
    </citation>
    <scope>NUCLEOTIDE SEQUENCE [LARGE SCALE GENOMIC DNA]</scope>
    <source>
        <strain evidence="2">ATCC 13047 / DSM 30054 / NBRC 13535 / NCTC 10005 / WDCM 00083 / NCDC 279-56</strain>
    </source>
</reference>
<dbReference type="InterPro" id="IPR003458">
    <property type="entry name" value="Phage_T4_Gp38_tail_assem"/>
</dbReference>
<dbReference type="HOGENOM" id="CLU_094206_7_1_6"/>
<organism evidence="1 2">
    <name type="scientific">Enterobacter cloacae subsp. cloacae (strain ATCC 13047 / DSM 30054 / NBRC 13535 / NCTC 10005 / WDCM 00083 / NCDC 279-56)</name>
    <dbReference type="NCBI Taxonomy" id="716541"/>
    <lineage>
        <taxon>Bacteria</taxon>
        <taxon>Pseudomonadati</taxon>
        <taxon>Pseudomonadota</taxon>
        <taxon>Gammaproteobacteria</taxon>
        <taxon>Enterobacterales</taxon>
        <taxon>Enterobacteriaceae</taxon>
        <taxon>Enterobacter</taxon>
        <taxon>Enterobacter cloacae complex</taxon>
    </lineage>
</organism>
<accession>A0A0H3CTK8</accession>
<dbReference type="AlphaFoldDB" id="A0A0H3CTK8"/>
<dbReference type="EnsemblBacteria" id="ADF63937">
    <property type="protein sequence ID" value="ADF63937"/>
    <property type="gene ID" value="ECL_04408"/>
</dbReference>
<dbReference type="PANTHER" id="PTHR34413">
    <property type="entry name" value="PROPHAGE TAIL FIBER ASSEMBLY PROTEIN HOMOLOG TFAE-RELATED-RELATED"/>
    <property type="match status" value="1"/>
</dbReference>
<name>A0A0H3CTK8_ENTCC</name>
<keyword evidence="2" id="KW-1185">Reference proteome</keyword>
<proteinExistence type="predicted"/>
<dbReference type="EMBL" id="CP001918">
    <property type="protein sequence ID" value="ADF63937.1"/>
    <property type="molecule type" value="Genomic_DNA"/>
</dbReference>
<protein>
    <recommendedName>
        <fullName evidence="3">Tail fiber assembly protein</fullName>
    </recommendedName>
</protein>
<dbReference type="Proteomes" id="UP000002363">
    <property type="component" value="Chromosome"/>
</dbReference>
<gene>
    <name evidence="1" type="ordered locus">ECL_04408</name>
</gene>